<gene>
    <name evidence="7" type="ORF">EZS27_002548</name>
</gene>
<sequence>MVRIFLVGYMGAGKTTLGKAWAQKLDLSFIDMDGFIENRFHKKIRDLFEEHGETGFRELERKILHEVAEFEGVIISAGGGTPCFFDNMDFMNQKGNTVFLEVSPDILFSRLRMASISRPMLNGKTDEEIRMFILRTLEERIPFYMRAQYTFSVDKLENHQQMDKVIDQFCGILQNK</sequence>
<keyword evidence="5" id="KW-0067">ATP-binding</keyword>
<dbReference type="AlphaFoldDB" id="A0A5J4SVG6"/>
<evidence type="ECO:0000256" key="5">
    <source>
        <dbReference type="ARBA" id="ARBA00022840"/>
    </source>
</evidence>
<dbReference type="GO" id="GO:0004765">
    <property type="term" value="F:shikimate kinase activity"/>
    <property type="evidence" value="ECO:0007669"/>
    <property type="project" value="UniProtKB-EC"/>
</dbReference>
<evidence type="ECO:0000256" key="1">
    <source>
        <dbReference type="ARBA" id="ARBA00022605"/>
    </source>
</evidence>
<keyword evidence="2 7" id="KW-0808">Transferase</keyword>
<dbReference type="EMBL" id="SNRY01000034">
    <property type="protein sequence ID" value="KAA6350084.1"/>
    <property type="molecule type" value="Genomic_DNA"/>
</dbReference>
<keyword evidence="1" id="KW-0028">Amino-acid biosynthesis</keyword>
<dbReference type="InterPro" id="IPR000623">
    <property type="entry name" value="Shikimate_kinase/TSH1"/>
</dbReference>
<comment type="caution">
    <text evidence="7">The sequence shown here is derived from an EMBL/GenBank/DDBJ whole genome shotgun (WGS) entry which is preliminary data.</text>
</comment>
<evidence type="ECO:0000256" key="6">
    <source>
        <dbReference type="ARBA" id="ARBA00023141"/>
    </source>
</evidence>
<proteinExistence type="inferred from homology"/>
<organism evidence="7">
    <name type="scientific">termite gut metagenome</name>
    <dbReference type="NCBI Taxonomy" id="433724"/>
    <lineage>
        <taxon>unclassified sequences</taxon>
        <taxon>metagenomes</taxon>
        <taxon>organismal metagenomes</taxon>
    </lineage>
</organism>
<dbReference type="Pfam" id="PF01202">
    <property type="entry name" value="SKI"/>
    <property type="match status" value="1"/>
</dbReference>
<dbReference type="GO" id="GO:0005524">
    <property type="term" value="F:ATP binding"/>
    <property type="evidence" value="ECO:0007669"/>
    <property type="project" value="UniProtKB-KW"/>
</dbReference>
<evidence type="ECO:0000313" key="7">
    <source>
        <dbReference type="EMBL" id="KAA6350084.1"/>
    </source>
</evidence>
<name>A0A5J4SVG6_9ZZZZ</name>
<protein>
    <submittedName>
        <fullName evidence="7">Shikimate kinase</fullName>
        <ecNumber evidence="7">2.7.1.71</ecNumber>
    </submittedName>
</protein>
<dbReference type="PANTHER" id="PTHR21087">
    <property type="entry name" value="SHIKIMATE KINASE"/>
    <property type="match status" value="1"/>
</dbReference>
<dbReference type="EC" id="2.7.1.71" evidence="7"/>
<keyword evidence="4 7" id="KW-0418">Kinase</keyword>
<dbReference type="CDD" id="cd00464">
    <property type="entry name" value="SK"/>
    <property type="match status" value="1"/>
</dbReference>
<dbReference type="PANTHER" id="PTHR21087:SF16">
    <property type="entry name" value="SHIKIMATE KINASE 1, CHLOROPLASTIC"/>
    <property type="match status" value="1"/>
</dbReference>
<keyword evidence="6" id="KW-0057">Aromatic amino acid biosynthesis</keyword>
<dbReference type="GO" id="GO:0008652">
    <property type="term" value="P:amino acid biosynthetic process"/>
    <property type="evidence" value="ECO:0007669"/>
    <property type="project" value="UniProtKB-KW"/>
</dbReference>
<dbReference type="InterPro" id="IPR027417">
    <property type="entry name" value="P-loop_NTPase"/>
</dbReference>
<reference evidence="7" key="1">
    <citation type="submission" date="2019-03" db="EMBL/GenBank/DDBJ databases">
        <title>Single cell metagenomics reveals metabolic interactions within the superorganism composed of flagellate Streblomastix strix and complex community of Bacteroidetes bacteria on its surface.</title>
        <authorList>
            <person name="Treitli S.C."/>
            <person name="Kolisko M."/>
            <person name="Husnik F."/>
            <person name="Keeling P."/>
            <person name="Hampl V."/>
        </authorList>
    </citation>
    <scope>NUCLEOTIDE SEQUENCE</scope>
    <source>
        <strain evidence="7">STM</strain>
    </source>
</reference>
<dbReference type="NCBIfam" id="NF010555">
    <property type="entry name" value="PRK13949.1"/>
    <property type="match status" value="1"/>
</dbReference>
<keyword evidence="3" id="KW-0547">Nucleotide-binding</keyword>
<dbReference type="Gene3D" id="3.40.50.300">
    <property type="entry name" value="P-loop containing nucleotide triphosphate hydrolases"/>
    <property type="match status" value="1"/>
</dbReference>
<dbReference type="InterPro" id="IPR031322">
    <property type="entry name" value="Shikimate/glucono_kinase"/>
</dbReference>
<accession>A0A5J4SVG6</accession>
<dbReference type="HAMAP" id="MF_00109">
    <property type="entry name" value="Shikimate_kinase"/>
    <property type="match status" value="1"/>
</dbReference>
<dbReference type="GO" id="GO:0005829">
    <property type="term" value="C:cytosol"/>
    <property type="evidence" value="ECO:0007669"/>
    <property type="project" value="TreeGrafter"/>
</dbReference>
<evidence type="ECO:0000256" key="3">
    <source>
        <dbReference type="ARBA" id="ARBA00022741"/>
    </source>
</evidence>
<dbReference type="PRINTS" id="PR01100">
    <property type="entry name" value="SHIKIMTKNASE"/>
</dbReference>
<dbReference type="SUPFAM" id="SSF52540">
    <property type="entry name" value="P-loop containing nucleoside triphosphate hydrolases"/>
    <property type="match status" value="1"/>
</dbReference>
<evidence type="ECO:0000256" key="4">
    <source>
        <dbReference type="ARBA" id="ARBA00022777"/>
    </source>
</evidence>
<evidence type="ECO:0000256" key="2">
    <source>
        <dbReference type="ARBA" id="ARBA00022679"/>
    </source>
</evidence>
<dbReference type="GO" id="GO:0009073">
    <property type="term" value="P:aromatic amino acid family biosynthetic process"/>
    <property type="evidence" value="ECO:0007669"/>
    <property type="project" value="UniProtKB-KW"/>
</dbReference>